<evidence type="ECO:0000313" key="3">
    <source>
        <dbReference type="Proteomes" id="UP000476338"/>
    </source>
</evidence>
<organism evidence="2 3">
    <name type="scientific">Campylobacter portucalensis</name>
    <dbReference type="NCBI Taxonomy" id="2608384"/>
    <lineage>
        <taxon>Bacteria</taxon>
        <taxon>Pseudomonadati</taxon>
        <taxon>Campylobacterota</taxon>
        <taxon>Epsilonproteobacteria</taxon>
        <taxon>Campylobacterales</taxon>
        <taxon>Campylobacteraceae</taxon>
        <taxon>Campylobacter</taxon>
    </lineage>
</organism>
<dbReference type="RefSeq" id="WP_154571447.1">
    <property type="nucleotide sequence ID" value="NZ_VWSJ01000078.1"/>
</dbReference>
<evidence type="ECO:0000259" key="1">
    <source>
        <dbReference type="Pfam" id="PF06594"/>
    </source>
</evidence>
<dbReference type="Proteomes" id="UP000476338">
    <property type="component" value="Unassembled WGS sequence"/>
</dbReference>
<feature type="non-terminal residue" evidence="2">
    <location>
        <position position="165"/>
    </location>
</feature>
<dbReference type="Gene3D" id="2.150.10.10">
    <property type="entry name" value="Serralysin-like metalloprotease, C-terminal"/>
    <property type="match status" value="1"/>
</dbReference>
<evidence type="ECO:0000313" key="2">
    <source>
        <dbReference type="EMBL" id="MSN97207.1"/>
    </source>
</evidence>
<feature type="non-terminal residue" evidence="2">
    <location>
        <position position="1"/>
    </location>
</feature>
<dbReference type="AlphaFoldDB" id="A0A6L5WLQ7"/>
<name>A0A6L5WLQ7_9BACT</name>
<reference evidence="2 3" key="1">
    <citation type="submission" date="2019-09" db="EMBL/GenBank/DDBJ databases">
        <authorList>
            <person name="Silva M."/>
            <person name="Pereira G."/>
            <person name="Lopes-Da-Costa L."/>
            <person name="Silva E."/>
        </authorList>
    </citation>
    <scope>NUCLEOTIDE SEQUENCE [LARGE SCALE GENOMIC DNA]</scope>
    <source>
        <strain evidence="2 3">FMV-PI01</strain>
    </source>
</reference>
<feature type="domain" description="Haemolysin-type calcium binding-related" evidence="1">
    <location>
        <begin position="57"/>
        <end position="95"/>
    </location>
</feature>
<proteinExistence type="predicted"/>
<reference evidence="2 3" key="2">
    <citation type="submission" date="2020-03" db="EMBL/GenBank/DDBJ databases">
        <title>Campylobacter portucalensis sp. nov., a new species of Campylobacter isolated from the reproductive tract of bulls.</title>
        <authorList>
            <person name="Silva M.F."/>
            <person name="Pereira G."/>
            <person name="Carneiro C."/>
            <person name="Hemphill A."/>
            <person name="Mateus L."/>
            <person name="Lopes-Da-Costa L."/>
            <person name="Silva E."/>
        </authorList>
    </citation>
    <scope>NUCLEOTIDE SEQUENCE [LARGE SCALE GENOMIC DNA]</scope>
    <source>
        <strain evidence="2 3">FMV-PI01</strain>
    </source>
</reference>
<dbReference type="Pfam" id="PF00353">
    <property type="entry name" value="HemolysinCabind"/>
    <property type="match status" value="2"/>
</dbReference>
<dbReference type="EMBL" id="VWSJ01000078">
    <property type="protein sequence ID" value="MSN97207.1"/>
    <property type="molecule type" value="Genomic_DNA"/>
</dbReference>
<dbReference type="Pfam" id="PF06594">
    <property type="entry name" value="HCBP_related"/>
    <property type="match status" value="1"/>
</dbReference>
<gene>
    <name evidence="2" type="ORF">F1B92_08565</name>
</gene>
<dbReference type="SUPFAM" id="SSF51120">
    <property type="entry name" value="beta-Roll"/>
    <property type="match status" value="1"/>
</dbReference>
<dbReference type="InterPro" id="IPR001343">
    <property type="entry name" value="Hemolysn_Ca-bd"/>
</dbReference>
<sequence length="165" mass="18556">GNDILQGNLGSDTYKFDDNFGKDTIIETNPNNNDKNIIKFTNNTKLSDLTFTQTNSDLIINHKNYQNTITIKDFYTNENKISYLEFSDGSKLNNTDLKDLAFMQNNKSILHYANSNEPNLNENLKSTFFMADIDTPSNISGAMLNDSLIGSDKNDSIWGGYGNDI</sequence>
<keyword evidence="3" id="KW-1185">Reference proteome</keyword>
<dbReference type="GO" id="GO:0005509">
    <property type="term" value="F:calcium ion binding"/>
    <property type="evidence" value="ECO:0007669"/>
    <property type="project" value="InterPro"/>
</dbReference>
<dbReference type="InterPro" id="IPR011049">
    <property type="entry name" value="Serralysin-like_metalloprot_C"/>
</dbReference>
<accession>A0A6L5WLQ7</accession>
<dbReference type="InterPro" id="IPR010566">
    <property type="entry name" value="Haemolys_ca-bd"/>
</dbReference>
<comment type="caution">
    <text evidence="2">The sequence shown here is derived from an EMBL/GenBank/DDBJ whole genome shotgun (WGS) entry which is preliminary data.</text>
</comment>
<protein>
    <recommendedName>
        <fullName evidence="1">Haemolysin-type calcium binding-related domain-containing protein</fullName>
    </recommendedName>
</protein>